<dbReference type="Proteomes" id="UP000037035">
    <property type="component" value="Unassembled WGS sequence"/>
</dbReference>
<organism evidence="2 3">
    <name type="scientific">Puccinia sorghi</name>
    <dbReference type="NCBI Taxonomy" id="27349"/>
    <lineage>
        <taxon>Eukaryota</taxon>
        <taxon>Fungi</taxon>
        <taxon>Dikarya</taxon>
        <taxon>Basidiomycota</taxon>
        <taxon>Pucciniomycotina</taxon>
        <taxon>Pucciniomycetes</taxon>
        <taxon>Pucciniales</taxon>
        <taxon>Pucciniaceae</taxon>
        <taxon>Puccinia</taxon>
    </lineage>
</organism>
<protein>
    <submittedName>
        <fullName evidence="2">Uncharacterized protein</fullName>
    </submittedName>
</protein>
<feature type="compositionally biased region" description="Polar residues" evidence="1">
    <location>
        <begin position="186"/>
        <end position="195"/>
    </location>
</feature>
<evidence type="ECO:0000313" key="2">
    <source>
        <dbReference type="EMBL" id="KNZ48414.1"/>
    </source>
</evidence>
<comment type="caution">
    <text evidence="2">The sequence shown here is derived from an EMBL/GenBank/DDBJ whole genome shotgun (WGS) entry which is preliminary data.</text>
</comment>
<dbReference type="OrthoDB" id="2507777at2759"/>
<sequence>MLAAVKETLADSIGRVAPIHSGEQIPPPRLLITSLASITSGRDRGSAENNSADGFLALLLSKKVENNSPLLFSGLPFSRAQFLLPYKLHTTKLSACQLVLYSMSDSNHNCHDELAHLDNLIDSNFDPDGPYSYVSHDMNPQDDSWQYESLPGSQTESQPCAEAHGSLPYTHAARLPDCQEYDQLARQSLSHSPSAPSFWPDVQPEEYSSFGRDGHDVEYREFPPVFPVGAREFGWTDSGWSSEQQFYTSTGEQHTGPYPPDTQFFHDHSIAPADPSCPPGFHNSEESNAAKLSQREMSIEDEGFPAYAFLGSSSQASNFDHMYEPAPSNATRSSLLSEWIDISPRGLQTLPDVRLPAASQHLSAESLEGPNSRVIEAAGSHESSLGLYASACNTSPVDTGSLPDLSSSRHQTPGSGPMDVAGMERPRTPYRSVVKYGGQTEREYSDYLPAGTPGSFGHRFSVGGNSTLPSFTKPFSSRSSSYTTFTGSHSHFPEDGRLLSLDSRRPLCTSFPAISIPSPPQLFANTPISRSNSCANPSALKFPALLPPITDAHLQQPRPKETENSVEEPQSGKESKKNSSRSKTDRPKRKRMHIHQRQLHVLESQMPLPEIPGPTSELDAYNFGSQTRF</sequence>
<proteinExistence type="predicted"/>
<feature type="compositionally biased region" description="Polar residues" evidence="1">
    <location>
        <begin position="398"/>
        <end position="414"/>
    </location>
</feature>
<feature type="compositionally biased region" description="Basic residues" evidence="1">
    <location>
        <begin position="586"/>
        <end position="598"/>
    </location>
</feature>
<dbReference type="VEuPathDB" id="FungiDB:VP01_568g3"/>
<feature type="region of interest" description="Disordered" evidence="1">
    <location>
        <begin position="555"/>
        <end position="629"/>
    </location>
</feature>
<feature type="compositionally biased region" description="Basic and acidic residues" evidence="1">
    <location>
        <begin position="570"/>
        <end position="585"/>
    </location>
</feature>
<gene>
    <name evidence="2" type="ORF">VP01_568g3</name>
</gene>
<feature type="region of interest" description="Disordered" evidence="1">
    <location>
        <begin position="186"/>
        <end position="210"/>
    </location>
</feature>
<accession>A0A0L6UIQ4</accession>
<dbReference type="EMBL" id="LAVV01010929">
    <property type="protein sequence ID" value="KNZ48414.1"/>
    <property type="molecule type" value="Genomic_DNA"/>
</dbReference>
<feature type="region of interest" description="Disordered" evidence="1">
    <location>
        <begin position="398"/>
        <end position="424"/>
    </location>
</feature>
<keyword evidence="3" id="KW-1185">Reference proteome</keyword>
<reference evidence="2 3" key="1">
    <citation type="submission" date="2015-08" db="EMBL/GenBank/DDBJ databases">
        <title>Next Generation Sequencing and Analysis of the Genome of Puccinia sorghi L Schw, the Causal Agent of Maize Common Rust.</title>
        <authorList>
            <person name="Rochi L."/>
            <person name="Burguener G."/>
            <person name="Darino M."/>
            <person name="Turjanski A."/>
            <person name="Kreff E."/>
            <person name="Dieguez M.J."/>
            <person name="Sacco F."/>
        </authorList>
    </citation>
    <scope>NUCLEOTIDE SEQUENCE [LARGE SCALE GENOMIC DNA]</scope>
    <source>
        <strain evidence="2 3">RO10H11247</strain>
    </source>
</reference>
<evidence type="ECO:0000313" key="3">
    <source>
        <dbReference type="Proteomes" id="UP000037035"/>
    </source>
</evidence>
<evidence type="ECO:0000256" key="1">
    <source>
        <dbReference type="SAM" id="MobiDB-lite"/>
    </source>
</evidence>
<dbReference type="STRING" id="27349.A0A0L6UIQ4"/>
<dbReference type="AlphaFoldDB" id="A0A0L6UIQ4"/>
<name>A0A0L6UIQ4_9BASI</name>